<proteinExistence type="predicted"/>
<evidence type="ECO:0000313" key="4">
    <source>
        <dbReference type="EMBL" id="KAK6762943.1"/>
    </source>
</evidence>
<keyword evidence="1" id="KW-0862">Zinc</keyword>
<accession>A0ABR1EK10</accession>
<dbReference type="Proteomes" id="UP001303046">
    <property type="component" value="Unassembled WGS sequence"/>
</dbReference>
<keyword evidence="1" id="KW-0863">Zinc-finger</keyword>
<gene>
    <name evidence="4" type="primary">Necator_chrX.g23758</name>
    <name evidence="4" type="ORF">RB195_023594</name>
</gene>
<dbReference type="PROSITE" id="PS00141">
    <property type="entry name" value="ASP_PROTEASE"/>
    <property type="match status" value="1"/>
</dbReference>
<dbReference type="InterPro" id="IPR021109">
    <property type="entry name" value="Peptidase_aspartic_dom_sf"/>
</dbReference>
<dbReference type="EMBL" id="JAVFWL010000006">
    <property type="protein sequence ID" value="KAK6762943.1"/>
    <property type="molecule type" value="Genomic_DNA"/>
</dbReference>
<name>A0ABR1EK10_NECAM</name>
<evidence type="ECO:0000313" key="5">
    <source>
        <dbReference type="Proteomes" id="UP001303046"/>
    </source>
</evidence>
<keyword evidence="1" id="KW-0479">Metal-binding</keyword>
<dbReference type="SMART" id="SM00343">
    <property type="entry name" value="ZnF_C2HC"/>
    <property type="match status" value="3"/>
</dbReference>
<reference evidence="4 5" key="1">
    <citation type="submission" date="2023-08" db="EMBL/GenBank/DDBJ databases">
        <title>A Necator americanus chromosomal reference genome.</title>
        <authorList>
            <person name="Ilik V."/>
            <person name="Petrzelkova K.J."/>
            <person name="Pardy F."/>
            <person name="Fuh T."/>
            <person name="Niatou-Singa F.S."/>
            <person name="Gouil Q."/>
            <person name="Baker L."/>
            <person name="Ritchie M.E."/>
            <person name="Jex A.R."/>
            <person name="Gazzola D."/>
            <person name="Li H."/>
            <person name="Toshio Fujiwara R."/>
            <person name="Zhan B."/>
            <person name="Aroian R.V."/>
            <person name="Pafco B."/>
            <person name="Schwarz E.M."/>
        </authorList>
    </citation>
    <scope>NUCLEOTIDE SEQUENCE [LARGE SCALE GENOMIC DNA]</scope>
    <source>
        <strain evidence="4 5">Aroian</strain>
        <tissue evidence="4">Whole animal</tissue>
    </source>
</reference>
<feature type="region of interest" description="Disordered" evidence="2">
    <location>
        <begin position="75"/>
        <end position="105"/>
    </location>
</feature>
<dbReference type="InterPro" id="IPR001878">
    <property type="entry name" value="Znf_CCHC"/>
</dbReference>
<sequence>MVKYPCFHCSCTDHKATTCTSFPKYSQKITEIQRQNLCRNCGASTHQIVACPCGPCRNCGKQGHHTSICRQLEQKEKGTQQTQSDSKPKTQESKKTQKKPTTTNVVTVVTQPPSCKLGQDTVLHTSIRQPKLVNIGKVDLLVGQASIWNHRKSEFEEVHMTLDTGADRSLITATYAKQLGLDDTGTSQLKIRTFGSDTPMEKCCATTCVQTEERRGN</sequence>
<dbReference type="InterPro" id="IPR001969">
    <property type="entry name" value="Aspartic_peptidase_AS"/>
</dbReference>
<dbReference type="PROSITE" id="PS50158">
    <property type="entry name" value="ZF_CCHC"/>
    <property type="match status" value="1"/>
</dbReference>
<protein>
    <recommendedName>
        <fullName evidence="3">CCHC-type domain-containing protein</fullName>
    </recommendedName>
</protein>
<dbReference type="SUPFAM" id="SSF50630">
    <property type="entry name" value="Acid proteases"/>
    <property type="match status" value="1"/>
</dbReference>
<evidence type="ECO:0000256" key="1">
    <source>
        <dbReference type="PROSITE-ProRule" id="PRU00047"/>
    </source>
</evidence>
<comment type="caution">
    <text evidence="4">The sequence shown here is derived from an EMBL/GenBank/DDBJ whole genome shotgun (WGS) entry which is preliminary data.</text>
</comment>
<evidence type="ECO:0000259" key="3">
    <source>
        <dbReference type="PROSITE" id="PS50158"/>
    </source>
</evidence>
<dbReference type="Gene3D" id="2.40.70.10">
    <property type="entry name" value="Acid Proteases"/>
    <property type="match status" value="1"/>
</dbReference>
<evidence type="ECO:0000256" key="2">
    <source>
        <dbReference type="SAM" id="MobiDB-lite"/>
    </source>
</evidence>
<organism evidence="4 5">
    <name type="scientific">Necator americanus</name>
    <name type="common">Human hookworm</name>
    <dbReference type="NCBI Taxonomy" id="51031"/>
    <lineage>
        <taxon>Eukaryota</taxon>
        <taxon>Metazoa</taxon>
        <taxon>Ecdysozoa</taxon>
        <taxon>Nematoda</taxon>
        <taxon>Chromadorea</taxon>
        <taxon>Rhabditida</taxon>
        <taxon>Rhabditina</taxon>
        <taxon>Rhabditomorpha</taxon>
        <taxon>Strongyloidea</taxon>
        <taxon>Ancylostomatidae</taxon>
        <taxon>Bunostominae</taxon>
        <taxon>Necator</taxon>
    </lineage>
</organism>
<feature type="domain" description="CCHC-type" evidence="3">
    <location>
        <begin position="56"/>
        <end position="71"/>
    </location>
</feature>
<keyword evidence="5" id="KW-1185">Reference proteome</keyword>
<feature type="compositionally biased region" description="Basic and acidic residues" evidence="2">
    <location>
        <begin position="86"/>
        <end position="95"/>
    </location>
</feature>